<dbReference type="Pfam" id="PF23069">
    <property type="entry name" value="DUF7042"/>
    <property type="match status" value="1"/>
</dbReference>
<dbReference type="VEuPathDB" id="VectorBase:PHUM283600"/>
<accession>E0VL78</accession>
<proteinExistence type="predicted"/>
<dbReference type="STRING" id="121224.E0VL78"/>
<evidence type="ECO:0000259" key="2">
    <source>
        <dbReference type="Pfam" id="PF23070"/>
    </source>
</evidence>
<evidence type="ECO:0000313" key="4">
    <source>
        <dbReference type="EnsemblMetazoa" id="PHUM283600-PA"/>
    </source>
</evidence>
<dbReference type="InterPro" id="IPR055471">
    <property type="entry name" value="DUF7043"/>
</dbReference>
<dbReference type="EnsemblMetazoa" id="PHUM283600-RA">
    <property type="protein sequence ID" value="PHUM283600-PA"/>
    <property type="gene ID" value="PHUM283600"/>
</dbReference>
<evidence type="ECO:0000313" key="5">
    <source>
        <dbReference type="Proteomes" id="UP000009046"/>
    </source>
</evidence>
<dbReference type="AlphaFoldDB" id="E0VL78"/>
<dbReference type="CTD" id="8229496"/>
<dbReference type="Proteomes" id="UP000009046">
    <property type="component" value="Unassembled WGS sequence"/>
</dbReference>
<dbReference type="GO" id="GO:0061909">
    <property type="term" value="P:autophagosome-lysosome fusion"/>
    <property type="evidence" value="ECO:0007669"/>
    <property type="project" value="TreeGrafter"/>
</dbReference>
<dbReference type="EMBL" id="AAZO01003293">
    <property type="status" value="NOT_ANNOTATED_CDS"/>
    <property type="molecule type" value="Genomic_DNA"/>
</dbReference>
<feature type="domain" description="DUF7042" evidence="1">
    <location>
        <begin position="11"/>
        <end position="61"/>
    </location>
</feature>
<dbReference type="OrthoDB" id="9979716at2759"/>
<reference evidence="3" key="2">
    <citation type="submission" date="2007-04" db="EMBL/GenBank/DDBJ databases">
        <title>The genome of the human body louse.</title>
        <authorList>
            <consortium name="The Human Body Louse Genome Consortium"/>
            <person name="Kirkness E."/>
            <person name="Walenz B."/>
            <person name="Hass B."/>
            <person name="Bruggner R."/>
            <person name="Strausberg R."/>
        </authorList>
    </citation>
    <scope>NUCLEOTIDE SEQUENCE</scope>
    <source>
        <strain evidence="3">USDA</strain>
    </source>
</reference>
<evidence type="ECO:0000259" key="1">
    <source>
        <dbReference type="Pfam" id="PF23069"/>
    </source>
</evidence>
<dbReference type="Pfam" id="PF23070">
    <property type="entry name" value="DUF7043"/>
    <property type="match status" value="1"/>
</dbReference>
<dbReference type="InterPro" id="IPR055470">
    <property type="entry name" value="DUF7042"/>
</dbReference>
<dbReference type="PANTHER" id="PTHR22255:SF9">
    <property type="entry name" value="LP06548P"/>
    <property type="match status" value="1"/>
</dbReference>
<name>E0VL78_PEDHC</name>
<keyword evidence="5" id="KW-1185">Reference proteome</keyword>
<sequence length="159" mass="17792">MVGKLSHNRIKTNEESYRCFVYERVQTHDRKVSYNVAQSGDATCNGLPSALEGSKVMRLTKGNIRSVTLPYTSGIRKPNSAEMRVVCHSEVKTEPQYSIVIAHVTNGCDSGYICLGFYRRDSTVIELQQSTNLVQVPDEACNQNNFDPSKLPFITLISK</sequence>
<dbReference type="GeneID" id="8229496"/>
<dbReference type="InParanoid" id="E0VL78"/>
<dbReference type="eggNOG" id="ENOG502RIMI">
    <property type="taxonomic scope" value="Eukaryota"/>
</dbReference>
<dbReference type="KEGG" id="phu:Phum_PHUM283600"/>
<protein>
    <submittedName>
        <fullName evidence="3 4">Uncharacterized protein</fullName>
    </submittedName>
</protein>
<feature type="domain" description="DUF7043" evidence="2">
    <location>
        <begin position="75"/>
        <end position="149"/>
    </location>
</feature>
<reference evidence="3" key="1">
    <citation type="submission" date="2007-04" db="EMBL/GenBank/DDBJ databases">
        <title>Annotation of Pediculus humanus corporis strain USDA.</title>
        <authorList>
            <person name="Kirkness E."/>
            <person name="Hannick L."/>
            <person name="Hass B."/>
            <person name="Bruggner R."/>
            <person name="Lawson D."/>
            <person name="Bidwell S."/>
            <person name="Joardar V."/>
            <person name="Caler E."/>
            <person name="Walenz B."/>
            <person name="Inman J."/>
            <person name="Schobel S."/>
            <person name="Galinsky K."/>
            <person name="Amedeo P."/>
            <person name="Strausberg R."/>
        </authorList>
    </citation>
    <scope>NUCLEOTIDE SEQUENCE</scope>
    <source>
        <strain evidence="3">USDA</strain>
    </source>
</reference>
<evidence type="ECO:0000313" key="3">
    <source>
        <dbReference type="EMBL" id="EEB14134.1"/>
    </source>
</evidence>
<dbReference type="PANTHER" id="PTHR22255">
    <property type="entry name" value="LP06548P"/>
    <property type="match status" value="1"/>
</dbReference>
<dbReference type="HOGENOM" id="CLU_1662891_0_0_1"/>
<gene>
    <name evidence="4" type="primary">8229496</name>
    <name evidence="3" type="ORF">Phum_PHUM283600</name>
</gene>
<organism>
    <name type="scientific">Pediculus humanus subsp. corporis</name>
    <name type="common">Body louse</name>
    <dbReference type="NCBI Taxonomy" id="121224"/>
    <lineage>
        <taxon>Eukaryota</taxon>
        <taxon>Metazoa</taxon>
        <taxon>Ecdysozoa</taxon>
        <taxon>Arthropoda</taxon>
        <taxon>Hexapoda</taxon>
        <taxon>Insecta</taxon>
        <taxon>Pterygota</taxon>
        <taxon>Neoptera</taxon>
        <taxon>Paraneoptera</taxon>
        <taxon>Psocodea</taxon>
        <taxon>Troctomorpha</taxon>
        <taxon>Phthiraptera</taxon>
        <taxon>Anoplura</taxon>
        <taxon>Pediculidae</taxon>
        <taxon>Pediculus</taxon>
    </lineage>
</organism>
<reference evidence="4" key="3">
    <citation type="submission" date="2020-05" db="UniProtKB">
        <authorList>
            <consortium name="EnsemblMetazoa"/>
        </authorList>
    </citation>
    <scope>IDENTIFICATION</scope>
    <source>
        <strain evidence="4">USDA</strain>
    </source>
</reference>
<dbReference type="RefSeq" id="XP_002426872.1">
    <property type="nucleotide sequence ID" value="XM_002426827.1"/>
</dbReference>
<dbReference type="EMBL" id="DS235271">
    <property type="protein sequence ID" value="EEB14134.1"/>
    <property type="molecule type" value="Genomic_DNA"/>
</dbReference>